<dbReference type="Proteomes" id="UP000232875">
    <property type="component" value="Unassembled WGS sequence"/>
</dbReference>
<keyword evidence="7" id="KW-0446">Lipid-binding</keyword>
<evidence type="ECO:0000259" key="12">
    <source>
        <dbReference type="PROSITE" id="PS51847"/>
    </source>
</evidence>
<dbReference type="Gene3D" id="1.10.8.270">
    <property type="entry name" value="putative rabgap domain of human tbc1 domain family member 14 like domains"/>
    <property type="match status" value="1"/>
</dbReference>
<dbReference type="Gene3D" id="1.10.10.750">
    <property type="entry name" value="Ypt/Rab-GAP domain of gyp1p, domain 1"/>
    <property type="match status" value="1"/>
</dbReference>
<keyword evidence="6" id="KW-0445">Lipid transport</keyword>
<dbReference type="Gene3D" id="6.10.250.3180">
    <property type="match status" value="1"/>
</dbReference>
<dbReference type="PANTHER" id="PTHR28185:SF1">
    <property type="entry name" value="MITOCHONDRIAL DISTRIBUTION AND MORPHOLOGY PROTEIN 34"/>
    <property type="match status" value="1"/>
</dbReference>
<evidence type="ECO:0000313" key="13">
    <source>
        <dbReference type="EMBL" id="PKI85317.1"/>
    </source>
</evidence>
<feature type="compositionally biased region" description="Basic residues" evidence="10">
    <location>
        <begin position="964"/>
        <end position="980"/>
    </location>
</feature>
<dbReference type="InterPro" id="IPR058825">
    <property type="entry name" value="MDM34_N"/>
</dbReference>
<dbReference type="GO" id="GO:1990456">
    <property type="term" value="P:mitochondrion-endoplasmic reticulum membrane tethering"/>
    <property type="evidence" value="ECO:0007669"/>
    <property type="project" value="TreeGrafter"/>
</dbReference>
<dbReference type="STRING" id="2020962.A0A2N1JFJ1"/>
<dbReference type="InterPro" id="IPR000195">
    <property type="entry name" value="Rab-GAP-TBC_dom"/>
</dbReference>
<keyword evidence="9" id="KW-0472">Membrane</keyword>
<name>A0A2N1JFJ1_9BASI</name>
<protein>
    <recommendedName>
        <fullName evidence="15">Rab-GAP TBC domain-containing protein</fullName>
    </recommendedName>
</protein>
<keyword evidence="5" id="KW-1000">Mitochondrion outer membrane</keyword>
<evidence type="ECO:0000256" key="9">
    <source>
        <dbReference type="ARBA" id="ARBA00023136"/>
    </source>
</evidence>
<dbReference type="GO" id="GO:0006368">
    <property type="term" value="P:transcription elongation by RNA polymerase II"/>
    <property type="evidence" value="ECO:0007669"/>
    <property type="project" value="InterPro"/>
</dbReference>
<proteinExistence type="predicted"/>
<evidence type="ECO:0000313" key="14">
    <source>
        <dbReference type="Proteomes" id="UP000232875"/>
    </source>
</evidence>
<comment type="subcellular location">
    <subcellularLocation>
        <location evidence="1">Membrane</location>
    </subcellularLocation>
</comment>
<dbReference type="InterPro" id="IPR031468">
    <property type="entry name" value="SMP_LBD"/>
</dbReference>
<dbReference type="InterPro" id="IPR027536">
    <property type="entry name" value="MDM34"/>
</dbReference>
<keyword evidence="4" id="KW-0812">Transmembrane</keyword>
<dbReference type="Pfam" id="PF00566">
    <property type="entry name" value="RabGAP-TBC"/>
    <property type="match status" value="1"/>
</dbReference>
<evidence type="ECO:0000256" key="10">
    <source>
        <dbReference type="SAM" id="MobiDB-lite"/>
    </source>
</evidence>
<dbReference type="GO" id="GO:0032865">
    <property type="term" value="C:ERMES complex"/>
    <property type="evidence" value="ECO:0007669"/>
    <property type="project" value="InterPro"/>
</dbReference>
<evidence type="ECO:0000256" key="4">
    <source>
        <dbReference type="ARBA" id="ARBA00022692"/>
    </source>
</evidence>
<sequence length="993" mass="111154">MVRPTEYDAYILAIYKHFQGVGVAQDGIADGTEHTLHRAGPPVWDAPAAPRIPTLQQDCATDCARYASLDRYGFFAYPGTGVQKEPQLLPTAGFKHRRLLRRASYTLPTPEALLASRAQWEARAKKDEVKRCAKWAHMISMHDGTCTLHAAPKLVRGRVYKGIPDAWRSAAWRAMAKMPHADSAVQTAFETVSAYDTQIDLDIPRTARGHIRFHTRYGRGQCDMFAVLHAASVQNEVCGYCQGMGSVVAVLLLYMIPEEAFAMLQCLLDTFGFRRLYEPGFPGLREELFVLNTLLAQLAPRTTKQLAALGVAPSAYATRWYMTLFTNVLPFPTQLRVWDAVLLDGLDVITLVACALVQTLERYYSTCAPDALFELLNAPVYVESDDALLQWVHNALDAAPVRATIKGARHAWVSHESQGTSDALFLMATSLPLLSSVCQRMIARNLVSVQDIGDMPYRLARPFLQLCRPEQLRMLEQRSPHMLHETEELWRHACLRDFSELRKLEEAHDATLAPPSWRALYEQKEVETRSAREAAKARIKGRYAEHTAQKDAKKLVASTVVIKPRRGRSATLPRDRPMNALQSKGQAMLARARHGTAAQARRMMLAPAKKTMIAPRKRSGTHNAYTQIHNAAHSTPLDRLHVEVVLRHHVTLNMALNRGPKPKVIVGDIEPPELEILEIGDLSHERFRGIFRLMYAGDAHIELATCVQANPLAKRTPGAGMFEGPAASRGMLFAANPLTVPMHVRLSEVRLRAIVVLVVSRAKGITLVFKNDPLESVRVSSTFDSVDAIQRYLQEEIEEQLREVFRQDLPNIIHRLSQQWLHTDLGEARHAKPTVPRPTTPVRRTSWSAHTSDPVPLSLLPMDEPVAHKAATPTRLARLAAENSPRGLKDLFHPSPPATSSTNARTFHTTSQMQRSSLHTPQSTPPQISRVGLHTSMDMAELLRATQTLAQTHNPRHIAIRSAPAHRHKRHARTHARQRRTFTFPTQADSTEH</sequence>
<dbReference type="Pfam" id="PF26545">
    <property type="entry name" value="Mdm34_N"/>
    <property type="match status" value="1"/>
</dbReference>
<evidence type="ECO:0000256" key="2">
    <source>
        <dbReference type="ARBA" id="ARBA00022448"/>
    </source>
</evidence>
<dbReference type="Gene3D" id="1.10.472.80">
    <property type="entry name" value="Ypt/Rab-GAP domain of gyp1p, domain 3"/>
    <property type="match status" value="1"/>
</dbReference>
<keyword evidence="3" id="KW-1134">Transmembrane beta strand</keyword>
<dbReference type="PROSITE" id="PS51847">
    <property type="entry name" value="SMP"/>
    <property type="match status" value="1"/>
</dbReference>
<evidence type="ECO:0000256" key="5">
    <source>
        <dbReference type="ARBA" id="ARBA00022787"/>
    </source>
</evidence>
<keyword evidence="8" id="KW-0496">Mitochondrion</keyword>
<organism evidence="13 14">
    <name type="scientific">Malassezia vespertilionis</name>
    <dbReference type="NCBI Taxonomy" id="2020962"/>
    <lineage>
        <taxon>Eukaryota</taxon>
        <taxon>Fungi</taxon>
        <taxon>Dikarya</taxon>
        <taxon>Basidiomycota</taxon>
        <taxon>Ustilaginomycotina</taxon>
        <taxon>Malasseziomycetes</taxon>
        <taxon>Malasseziales</taxon>
        <taxon>Malasseziaceae</taxon>
        <taxon>Malassezia</taxon>
    </lineage>
</organism>
<accession>A0A2N1JFJ1</accession>
<dbReference type="GO" id="GO:0015914">
    <property type="term" value="P:phospholipid transport"/>
    <property type="evidence" value="ECO:0007669"/>
    <property type="project" value="TreeGrafter"/>
</dbReference>
<keyword evidence="2" id="KW-0813">Transport</keyword>
<feature type="domain" description="Rab-GAP TBC" evidence="11">
    <location>
        <begin position="162"/>
        <end position="345"/>
    </location>
</feature>
<dbReference type="InterPro" id="IPR035969">
    <property type="entry name" value="Rab-GAP_TBC_sf"/>
</dbReference>
<dbReference type="Pfam" id="PF06881">
    <property type="entry name" value="Elongin_A"/>
    <property type="match status" value="1"/>
</dbReference>
<evidence type="ECO:0000256" key="8">
    <source>
        <dbReference type="ARBA" id="ARBA00023128"/>
    </source>
</evidence>
<feature type="region of interest" description="Disordered" evidence="10">
    <location>
        <begin position="885"/>
        <end position="930"/>
    </location>
</feature>
<dbReference type="PROSITE" id="PS50086">
    <property type="entry name" value="TBC_RABGAP"/>
    <property type="match status" value="1"/>
</dbReference>
<evidence type="ECO:0008006" key="15">
    <source>
        <dbReference type="Google" id="ProtNLM"/>
    </source>
</evidence>
<dbReference type="CDD" id="cd21673">
    <property type="entry name" value="SMP_Mdm34"/>
    <property type="match status" value="1"/>
</dbReference>
<dbReference type="GO" id="GO:0007005">
    <property type="term" value="P:mitochondrion organization"/>
    <property type="evidence" value="ECO:0007669"/>
    <property type="project" value="InterPro"/>
</dbReference>
<dbReference type="EMBL" id="KZ454988">
    <property type="protein sequence ID" value="PKI85317.1"/>
    <property type="molecule type" value="Genomic_DNA"/>
</dbReference>
<keyword evidence="14" id="KW-1185">Reference proteome</keyword>
<reference evidence="13 14" key="1">
    <citation type="submission" date="2017-10" db="EMBL/GenBank/DDBJ databases">
        <title>A novel species of cold-tolerant Malassezia isolated from bats.</title>
        <authorList>
            <person name="Lorch J.M."/>
            <person name="Palmer J.M."/>
            <person name="Vanderwolf K.J."/>
            <person name="Schmidt K.Z."/>
            <person name="Verant M.L."/>
            <person name="Weller T.J."/>
            <person name="Blehert D.S."/>
        </authorList>
    </citation>
    <scope>NUCLEOTIDE SEQUENCE [LARGE SCALE GENOMIC DNA]</scope>
    <source>
        <strain evidence="13 14">NWHC:44797-103</strain>
    </source>
</reference>
<feature type="region of interest" description="Disordered" evidence="10">
    <location>
        <begin position="828"/>
        <end position="860"/>
    </location>
</feature>
<evidence type="ECO:0000256" key="1">
    <source>
        <dbReference type="ARBA" id="ARBA00004370"/>
    </source>
</evidence>
<dbReference type="SMART" id="SM00164">
    <property type="entry name" value="TBC"/>
    <property type="match status" value="1"/>
</dbReference>
<feature type="domain" description="SMP-LTD" evidence="12">
    <location>
        <begin position="618"/>
        <end position="818"/>
    </location>
</feature>
<feature type="region of interest" description="Disordered" evidence="10">
    <location>
        <begin position="964"/>
        <end position="993"/>
    </location>
</feature>
<evidence type="ECO:0000256" key="7">
    <source>
        <dbReference type="ARBA" id="ARBA00023121"/>
    </source>
</evidence>
<dbReference type="GO" id="GO:0008289">
    <property type="term" value="F:lipid binding"/>
    <property type="evidence" value="ECO:0007669"/>
    <property type="project" value="UniProtKB-KW"/>
</dbReference>
<dbReference type="AlphaFoldDB" id="A0A2N1JFJ1"/>
<feature type="compositionally biased region" description="Polar residues" evidence="10">
    <location>
        <begin position="898"/>
        <end position="927"/>
    </location>
</feature>
<evidence type="ECO:0000259" key="11">
    <source>
        <dbReference type="PROSITE" id="PS50086"/>
    </source>
</evidence>
<evidence type="ECO:0000256" key="3">
    <source>
        <dbReference type="ARBA" id="ARBA00022452"/>
    </source>
</evidence>
<dbReference type="OrthoDB" id="17927at2759"/>
<dbReference type="GO" id="GO:0070449">
    <property type="term" value="C:elongin complex"/>
    <property type="evidence" value="ECO:0007669"/>
    <property type="project" value="InterPro"/>
</dbReference>
<evidence type="ECO:0000256" key="6">
    <source>
        <dbReference type="ARBA" id="ARBA00023055"/>
    </source>
</evidence>
<dbReference type="SUPFAM" id="SSF47923">
    <property type="entry name" value="Ypt/Rab-GAP domain of gyp1p"/>
    <property type="match status" value="2"/>
</dbReference>
<dbReference type="InterPro" id="IPR010684">
    <property type="entry name" value="RNA_pol_II_trans_fac_SIII_A"/>
</dbReference>
<gene>
    <name evidence="13" type="ORF">MVES_001171</name>
</gene>
<feature type="compositionally biased region" description="Polar residues" evidence="10">
    <location>
        <begin position="981"/>
        <end position="993"/>
    </location>
</feature>
<dbReference type="PANTHER" id="PTHR28185">
    <property type="entry name" value="MITOCHONDRIAL DISTRIBUTION AND MORPHOLOGY PROTEIN 34"/>
    <property type="match status" value="1"/>
</dbReference>